<accession>A0ABY6HWC8</accession>
<gene>
    <name evidence="1" type="ORF">NEF87_003976</name>
</gene>
<organism evidence="1 2">
    <name type="scientific">Candidatus Lokiarchaeum ossiferum</name>
    <dbReference type="NCBI Taxonomy" id="2951803"/>
    <lineage>
        <taxon>Archaea</taxon>
        <taxon>Promethearchaeati</taxon>
        <taxon>Promethearchaeota</taxon>
        <taxon>Promethearchaeia</taxon>
        <taxon>Promethearchaeales</taxon>
        <taxon>Promethearchaeaceae</taxon>
        <taxon>Candidatus Lokiarchaeum</taxon>
    </lineage>
</organism>
<evidence type="ECO:0000313" key="1">
    <source>
        <dbReference type="EMBL" id="UYP47691.1"/>
    </source>
</evidence>
<proteinExistence type="predicted"/>
<evidence type="ECO:0000313" key="2">
    <source>
        <dbReference type="Proteomes" id="UP001208689"/>
    </source>
</evidence>
<dbReference type="EMBL" id="CP104013">
    <property type="protein sequence ID" value="UYP47691.1"/>
    <property type="molecule type" value="Genomic_DNA"/>
</dbReference>
<sequence length="471" mass="54294">MQQKTKKILIASTIILSLGLISTAYYGIFDKKAKRTYTDEFNIDKEKYDVKNIEIYNRADNIDVNFIFLPENSSTLLEAYLNATVIESYLHSPLKISISERKSGDTLKITVRSIYSKDDFFSTAYGWNYTIWISSDYENYVFDSDTKDGNVYLEAKGNFVFDRFEVSTGDGEFRGYLNQTSIKSDVQLFSKTGNIFLYVDWLNINGDVFFNSESGNLFLDFWEVVFPKPASVNLTSDMGSIMFYWAQHVKRNNSVQVNIESNFKSEMKFWCRNEFIRTEVRLTGDEINFLSEYNGIFNQIGNNSYQNTNFEDETADYFLFDISGMDEVTVYVVNCFKPVRFHKRGFDGSIARSTTISGSFELDNLVFSVNEIIFQDTTPIHFEIPSNLNVTYGLLDEHSEKLVEAKWNLTYLYAANHGYGSLLPSFNYTVENSILYLDLNLEFDEKLIYPAFTAGGLIFNVHPNITFTKIV</sequence>
<reference evidence="1" key="1">
    <citation type="submission" date="2022-09" db="EMBL/GenBank/DDBJ databases">
        <title>Actin cytoskeleton and complex cell architecture in an #Asgard archaeon.</title>
        <authorList>
            <person name="Ponce Toledo R.I."/>
            <person name="Schleper C."/>
            <person name="Rodrigues Oliveira T."/>
            <person name="Wollweber F."/>
            <person name="Xu J."/>
            <person name="Rittmann S."/>
            <person name="Klingl A."/>
            <person name="Pilhofer M."/>
        </authorList>
    </citation>
    <scope>NUCLEOTIDE SEQUENCE</scope>
    <source>
        <strain evidence="1">B-35</strain>
    </source>
</reference>
<name>A0ABY6HWC8_9ARCH</name>
<keyword evidence="2" id="KW-1185">Reference proteome</keyword>
<dbReference type="Proteomes" id="UP001208689">
    <property type="component" value="Chromosome"/>
</dbReference>
<protein>
    <submittedName>
        <fullName evidence="1">Uncharacterized protein</fullName>
    </submittedName>
</protein>